<proteinExistence type="predicted"/>
<organism evidence="1 2">
    <name type="scientific">Podospora pseudocomata</name>
    <dbReference type="NCBI Taxonomy" id="2093779"/>
    <lineage>
        <taxon>Eukaryota</taxon>
        <taxon>Fungi</taxon>
        <taxon>Dikarya</taxon>
        <taxon>Ascomycota</taxon>
        <taxon>Pezizomycotina</taxon>
        <taxon>Sordariomycetes</taxon>
        <taxon>Sordariomycetidae</taxon>
        <taxon>Sordariales</taxon>
        <taxon>Podosporaceae</taxon>
        <taxon>Podospora</taxon>
    </lineage>
</organism>
<evidence type="ECO:0000313" key="1">
    <source>
        <dbReference type="EMBL" id="KAK4660978.1"/>
    </source>
</evidence>
<dbReference type="EMBL" id="JAFFHA010000001">
    <property type="protein sequence ID" value="KAK4660978.1"/>
    <property type="molecule type" value="Genomic_DNA"/>
</dbReference>
<comment type="caution">
    <text evidence="1">The sequence shown here is derived from an EMBL/GenBank/DDBJ whole genome shotgun (WGS) entry which is preliminary data.</text>
</comment>
<dbReference type="RefSeq" id="XP_062749947.1">
    <property type="nucleotide sequence ID" value="XM_062883136.1"/>
</dbReference>
<gene>
    <name evidence="1" type="ORF">QC762_0024580</name>
</gene>
<accession>A0ABR0GYV8</accession>
<sequence length="65" mass="6965">MPFHSKSLVHALTTAVAAPGQQTGLGRLPSGLGVGQTQNGHDVLIQVGRHIASSREQTRRHPTFR</sequence>
<evidence type="ECO:0000313" key="2">
    <source>
        <dbReference type="Proteomes" id="UP001323405"/>
    </source>
</evidence>
<name>A0ABR0GYV8_9PEZI</name>
<dbReference type="Proteomes" id="UP001323405">
    <property type="component" value="Unassembled WGS sequence"/>
</dbReference>
<protein>
    <submittedName>
        <fullName evidence="1">Uncharacterized protein</fullName>
    </submittedName>
</protein>
<dbReference type="GeneID" id="87902675"/>
<keyword evidence="2" id="KW-1185">Reference proteome</keyword>
<reference evidence="1 2" key="1">
    <citation type="journal article" date="2023" name="bioRxiv">
        <title>High-quality genome assemblies of four members of thePodospora anserinaspecies complex.</title>
        <authorList>
            <person name="Ament-Velasquez S.L."/>
            <person name="Vogan A.A."/>
            <person name="Wallerman O."/>
            <person name="Hartmann F."/>
            <person name="Gautier V."/>
            <person name="Silar P."/>
            <person name="Giraud T."/>
            <person name="Johannesson H."/>
        </authorList>
    </citation>
    <scope>NUCLEOTIDE SEQUENCE [LARGE SCALE GENOMIC DNA]</scope>
    <source>
        <strain evidence="1 2">CBS 415.72m</strain>
    </source>
</reference>